<dbReference type="Proteomes" id="UP000324222">
    <property type="component" value="Unassembled WGS sequence"/>
</dbReference>
<dbReference type="EMBL" id="VSRR010018183">
    <property type="protein sequence ID" value="MPC61067.1"/>
    <property type="molecule type" value="Genomic_DNA"/>
</dbReference>
<organism evidence="2 3">
    <name type="scientific">Portunus trituberculatus</name>
    <name type="common">Swimming crab</name>
    <name type="synonym">Neptunus trituberculatus</name>
    <dbReference type="NCBI Taxonomy" id="210409"/>
    <lineage>
        <taxon>Eukaryota</taxon>
        <taxon>Metazoa</taxon>
        <taxon>Ecdysozoa</taxon>
        <taxon>Arthropoda</taxon>
        <taxon>Crustacea</taxon>
        <taxon>Multicrustacea</taxon>
        <taxon>Malacostraca</taxon>
        <taxon>Eumalacostraca</taxon>
        <taxon>Eucarida</taxon>
        <taxon>Decapoda</taxon>
        <taxon>Pleocyemata</taxon>
        <taxon>Brachyura</taxon>
        <taxon>Eubrachyura</taxon>
        <taxon>Portunoidea</taxon>
        <taxon>Portunidae</taxon>
        <taxon>Portuninae</taxon>
        <taxon>Portunus</taxon>
    </lineage>
</organism>
<proteinExistence type="predicted"/>
<name>A0A5B7GV45_PORTR</name>
<evidence type="ECO:0000313" key="2">
    <source>
        <dbReference type="EMBL" id="MPC61067.1"/>
    </source>
</evidence>
<feature type="compositionally biased region" description="Polar residues" evidence="1">
    <location>
        <begin position="147"/>
        <end position="183"/>
    </location>
</feature>
<evidence type="ECO:0000313" key="3">
    <source>
        <dbReference type="Proteomes" id="UP000324222"/>
    </source>
</evidence>
<accession>A0A5B7GV45</accession>
<evidence type="ECO:0000256" key="1">
    <source>
        <dbReference type="SAM" id="MobiDB-lite"/>
    </source>
</evidence>
<sequence length="183" mass="20406">MSAFSRTPSSAVKVSGSKYCGYQEFLGHSIPARQRPRRICTTQICQPLTADTRRPPRQHPTTPLASPHHPSISSQPLYPITPSPLLPHHSFTPSPLLPQPSTITKSIADRPRLTQTSQDTEKHLSSSTPTPSHTHTHSHKDKPSLPRTLNTDTHTSSWTSRPQNCHVRTNYRRSTSTALKYPV</sequence>
<gene>
    <name evidence="2" type="ORF">E2C01_055130</name>
</gene>
<feature type="region of interest" description="Disordered" evidence="1">
    <location>
        <begin position="46"/>
        <end position="183"/>
    </location>
</feature>
<dbReference type="AlphaFoldDB" id="A0A5B7GV45"/>
<keyword evidence="3" id="KW-1185">Reference proteome</keyword>
<comment type="caution">
    <text evidence="2">The sequence shown here is derived from an EMBL/GenBank/DDBJ whole genome shotgun (WGS) entry which is preliminary data.</text>
</comment>
<protein>
    <submittedName>
        <fullName evidence="2">Uncharacterized protein</fullName>
    </submittedName>
</protein>
<reference evidence="2 3" key="1">
    <citation type="submission" date="2019-05" db="EMBL/GenBank/DDBJ databases">
        <title>Another draft genome of Portunus trituberculatus and its Hox gene families provides insights of decapod evolution.</title>
        <authorList>
            <person name="Jeong J.-H."/>
            <person name="Song I."/>
            <person name="Kim S."/>
            <person name="Choi T."/>
            <person name="Kim D."/>
            <person name="Ryu S."/>
            <person name="Kim W."/>
        </authorList>
    </citation>
    <scope>NUCLEOTIDE SEQUENCE [LARGE SCALE GENOMIC DNA]</scope>
    <source>
        <tissue evidence="2">Muscle</tissue>
    </source>
</reference>